<reference evidence="1" key="1">
    <citation type="submission" date="2023-07" db="EMBL/GenBank/DDBJ databases">
        <authorList>
            <person name="Aktuganov G."/>
            <person name="Boyko T."/>
            <person name="Delegan Y."/>
            <person name="Galimzianova N."/>
            <person name="Gilvanova E."/>
            <person name="Korobov V."/>
            <person name="Kuzmina L."/>
            <person name="Melentiev A."/>
            <person name="Milman P."/>
            <person name="Ryabova A."/>
            <person name="Stupak E."/>
            <person name="Yasakov T."/>
            <person name="Zharikova N."/>
            <person name="Zhurenko E."/>
        </authorList>
    </citation>
    <scope>NUCLEOTIDE SEQUENCE</scope>
    <source>
        <strain evidence="1">IB-739</strain>
    </source>
</reference>
<dbReference type="Proteomes" id="UP001168883">
    <property type="component" value="Unassembled WGS sequence"/>
</dbReference>
<protein>
    <submittedName>
        <fullName evidence="1">Phage tail protein</fullName>
    </submittedName>
</protein>
<evidence type="ECO:0000313" key="1">
    <source>
        <dbReference type="EMBL" id="MDO3680636.1"/>
    </source>
</evidence>
<proteinExistence type="predicted"/>
<name>A0ABT8VI23_9BACL</name>
<evidence type="ECO:0000313" key="2">
    <source>
        <dbReference type="Proteomes" id="UP001168883"/>
    </source>
</evidence>
<dbReference type="EMBL" id="JAUMKJ010000044">
    <property type="protein sequence ID" value="MDO3680636.1"/>
    <property type="molecule type" value="Genomic_DNA"/>
</dbReference>
<dbReference type="RefSeq" id="WP_302880855.1">
    <property type="nucleotide sequence ID" value="NZ_JAUMKJ010000044.1"/>
</dbReference>
<sequence>MTILRGVKSLSGFPPGLYINEMAVPQSDDTATSDFVLGFVGEFDRGPLNQYVMISETPSKRLVEIAAPILGLTTSAAKGNALLDHLDRARVKKAVFVRVLGTGFATASLTLKDRQATPADTLKVAPIAGPGTFANIFTVEVQDGSTAGTFKLILGSDIGGMETYDNLSMDPADARYVEKVVNAASEHFVVTDLKSAAAVREQAIPAVKAKTQLAGGSNGAELTDADRVGTVDTGTGARTGLKLLELVGNVVSDVAYIDYSSAAADAALKTFGEKYNCMTYCGQGTANTVSAATTYRKTYDTDFMQMVYGRYKSVGGQWVSGACLSAIVHSIGNVEDSGLAIECPWIVGTDQGIDMDDYTTLYTNQIAAFQLKPSAVGDGSLAWRMANDYTLAVTEVDGNVIRDEENRKVNKRRLNSWIEKALEAVAAPWQGKALTKKMKDDAERRIRTFFDNLVKPVNPLETSKIDTYSITFDSKATAIDQFVQNIKVKHYNTAEWILLNFQGGTNVEV</sequence>
<accession>A0ABT8VI23</accession>
<comment type="caution">
    <text evidence="1">The sequence shown here is derived from an EMBL/GenBank/DDBJ whole genome shotgun (WGS) entry which is preliminary data.</text>
</comment>
<gene>
    <name evidence="1" type="ORF">Q3C12_26855</name>
</gene>
<keyword evidence="2" id="KW-1185">Reference proteome</keyword>
<organism evidence="1 2">
    <name type="scientific">Paenibacillus ehimensis</name>
    <dbReference type="NCBI Taxonomy" id="79264"/>
    <lineage>
        <taxon>Bacteria</taxon>
        <taxon>Bacillati</taxon>
        <taxon>Bacillota</taxon>
        <taxon>Bacilli</taxon>
        <taxon>Bacillales</taxon>
        <taxon>Paenibacillaceae</taxon>
        <taxon>Paenibacillus</taxon>
    </lineage>
</organism>